<dbReference type="SUPFAM" id="SSF53335">
    <property type="entry name" value="S-adenosyl-L-methionine-dependent methyltransferases"/>
    <property type="match status" value="1"/>
</dbReference>
<keyword evidence="4" id="KW-0949">S-adenosyl-L-methionine</keyword>
<dbReference type="EC" id="2.1.1.72" evidence="6"/>
<evidence type="ECO:0000313" key="7">
    <source>
        <dbReference type="Proteomes" id="UP000296352"/>
    </source>
</evidence>
<feature type="domain" description="DNA methylase N-4/N-6" evidence="5">
    <location>
        <begin position="59"/>
        <end position="335"/>
    </location>
</feature>
<dbReference type="GO" id="GO:0009007">
    <property type="term" value="F:site-specific DNA-methyltransferase (adenine-specific) activity"/>
    <property type="evidence" value="ECO:0007669"/>
    <property type="project" value="UniProtKB-EC"/>
</dbReference>
<comment type="similarity">
    <text evidence="1">Belongs to the N(4)/N(6)-methyltransferase family.</text>
</comment>
<evidence type="ECO:0000259" key="5">
    <source>
        <dbReference type="Pfam" id="PF01555"/>
    </source>
</evidence>
<name>A0A4P7QH35_9CORY</name>
<sequence length="400" mass="44222">MVEGFGLGWPGKQAAAAQAAEPVATELVREPGEASAHRYYEGDNLEVLKHLRGEFADAVDVIYIDPPYNTGREFVYLDKWPGAAWLSMMYPRLLLARELLAGTGFIAISIGEREVARLRLLCDEVFGEDNFAGELIWKKAGTGKNDSKFAVVEHEYVLVYAKDASKAAFNPDPEGVTSTKYVHEDERGRYSLVRLDSKTLGYLPTLDYVITGPDGRTYRPDQPAGRERVARWRWSREKVAEHFDDLVFRRGYVYTKNYAKPGARPRSILDGERFGVTRTGRRDAEEATGVPGIFEHPKPVRLISHLIQILGGRDAVVLDFFSGSGTTGQAVLELNAADGGTRRHIQVQLPAATSPKSPARAAGFERLTDIGRARLVGAGARLARPGLDTGLEVYTLRVME</sequence>
<accession>A0A4P7QH35</accession>
<dbReference type="KEGG" id="cee:CENDO_09085"/>
<evidence type="ECO:0000313" key="6">
    <source>
        <dbReference type="EMBL" id="QCB29082.1"/>
    </source>
</evidence>
<organism evidence="6 7">
    <name type="scientific">Corynebacterium endometrii</name>
    <dbReference type="NCBI Taxonomy" id="2488819"/>
    <lineage>
        <taxon>Bacteria</taxon>
        <taxon>Bacillati</taxon>
        <taxon>Actinomycetota</taxon>
        <taxon>Actinomycetes</taxon>
        <taxon>Mycobacteriales</taxon>
        <taxon>Corynebacteriaceae</taxon>
        <taxon>Corynebacterium</taxon>
    </lineage>
</organism>
<keyword evidence="3 6" id="KW-0808">Transferase</keyword>
<dbReference type="PIRSF" id="PIRSF015855">
    <property type="entry name" value="TypeIII_Mtase_mKpnI"/>
    <property type="match status" value="1"/>
</dbReference>
<evidence type="ECO:0000256" key="1">
    <source>
        <dbReference type="ARBA" id="ARBA00006594"/>
    </source>
</evidence>
<dbReference type="EMBL" id="CP039247">
    <property type="protein sequence ID" value="QCB29082.1"/>
    <property type="molecule type" value="Genomic_DNA"/>
</dbReference>
<dbReference type="Proteomes" id="UP000296352">
    <property type="component" value="Chromosome"/>
</dbReference>
<reference evidence="6 7" key="1">
    <citation type="submission" date="2019-04" db="EMBL/GenBank/DDBJ databases">
        <title>Corynebacterium endometrii sp. nov., isolated from the uterus of a cow with endometritis.</title>
        <authorList>
            <person name="Ballas P."/>
            <person name="Ruckert C."/>
            <person name="Wagener K."/>
            <person name="Drillich M."/>
            <person name="Kaempfer P."/>
            <person name="Busse H.-J."/>
            <person name="Ehling-Schulz M."/>
        </authorList>
    </citation>
    <scope>NUCLEOTIDE SEQUENCE [LARGE SCALE GENOMIC DNA]</scope>
    <source>
        <strain evidence="6 7">LMM-1653</strain>
    </source>
</reference>
<protein>
    <submittedName>
        <fullName evidence="6">DNA adenine methyltransferase YhdJ</fullName>
        <ecNumber evidence="6">2.1.1.72</ecNumber>
    </submittedName>
</protein>
<evidence type="ECO:0000256" key="3">
    <source>
        <dbReference type="ARBA" id="ARBA00022679"/>
    </source>
</evidence>
<keyword evidence="2 6" id="KW-0489">Methyltransferase</keyword>
<dbReference type="InterPro" id="IPR002941">
    <property type="entry name" value="DNA_methylase_N4/N6"/>
</dbReference>
<evidence type="ECO:0000256" key="4">
    <source>
        <dbReference type="ARBA" id="ARBA00022691"/>
    </source>
</evidence>
<gene>
    <name evidence="6" type="primary">yhdJ</name>
    <name evidence="6" type="ORF">CENDO_09085</name>
</gene>
<evidence type="ECO:0000256" key="2">
    <source>
        <dbReference type="ARBA" id="ARBA00022603"/>
    </source>
</evidence>
<dbReference type="Gene3D" id="3.40.50.150">
    <property type="entry name" value="Vaccinia Virus protein VP39"/>
    <property type="match status" value="1"/>
</dbReference>
<dbReference type="InterPro" id="IPR002295">
    <property type="entry name" value="N4/N6-MTase_EcoPI_Mod-like"/>
</dbReference>
<dbReference type="GO" id="GO:0003677">
    <property type="term" value="F:DNA binding"/>
    <property type="evidence" value="ECO:0007669"/>
    <property type="project" value="InterPro"/>
</dbReference>
<dbReference type="InterPro" id="IPR002052">
    <property type="entry name" value="DNA_methylase_N6_adenine_CS"/>
</dbReference>
<dbReference type="PRINTS" id="PR00506">
    <property type="entry name" value="D21N6MTFRASE"/>
</dbReference>
<dbReference type="RefSeq" id="WP_136141724.1">
    <property type="nucleotide sequence ID" value="NZ_CP039247.1"/>
</dbReference>
<dbReference type="GO" id="GO:0032259">
    <property type="term" value="P:methylation"/>
    <property type="evidence" value="ECO:0007669"/>
    <property type="project" value="UniProtKB-KW"/>
</dbReference>
<dbReference type="AlphaFoldDB" id="A0A4P7QH35"/>
<dbReference type="Pfam" id="PF01555">
    <property type="entry name" value="N6_N4_Mtase"/>
    <property type="match status" value="1"/>
</dbReference>
<dbReference type="REBASE" id="307302">
    <property type="entry name" value="M.Csp1653ORF9085P"/>
</dbReference>
<dbReference type="InterPro" id="IPR029063">
    <property type="entry name" value="SAM-dependent_MTases_sf"/>
</dbReference>
<dbReference type="OrthoDB" id="9773060at2"/>
<keyword evidence="7" id="KW-1185">Reference proteome</keyword>
<proteinExistence type="inferred from homology"/>
<dbReference type="GO" id="GO:0008170">
    <property type="term" value="F:N-methyltransferase activity"/>
    <property type="evidence" value="ECO:0007669"/>
    <property type="project" value="InterPro"/>
</dbReference>
<dbReference type="PROSITE" id="PS00092">
    <property type="entry name" value="N6_MTASE"/>
    <property type="match status" value="1"/>
</dbReference>